<accession>A0A1D8GJZ4</accession>
<name>A0A1D8GJZ4_9FIRM</name>
<evidence type="ECO:0000256" key="3">
    <source>
        <dbReference type="ARBA" id="ARBA00022679"/>
    </source>
</evidence>
<dbReference type="NCBIfam" id="NF005719">
    <property type="entry name" value="PRK07535.1"/>
    <property type="match status" value="1"/>
</dbReference>
<keyword evidence="3 5" id="KW-0808">Transferase</keyword>
<dbReference type="GO" id="GO:0032259">
    <property type="term" value="P:methylation"/>
    <property type="evidence" value="ECO:0007669"/>
    <property type="project" value="UniProtKB-KW"/>
</dbReference>
<dbReference type="GO" id="GO:0008705">
    <property type="term" value="F:methionine synthase activity"/>
    <property type="evidence" value="ECO:0007669"/>
    <property type="project" value="TreeGrafter"/>
</dbReference>
<evidence type="ECO:0000256" key="2">
    <source>
        <dbReference type="ARBA" id="ARBA00022603"/>
    </source>
</evidence>
<dbReference type="InterPro" id="IPR011005">
    <property type="entry name" value="Dihydropteroate_synth-like_sf"/>
</dbReference>
<dbReference type="Proteomes" id="UP000095743">
    <property type="component" value="Chromosome"/>
</dbReference>
<gene>
    <name evidence="5" type="ORF">Gferi_17730</name>
</gene>
<dbReference type="InterPro" id="IPR000489">
    <property type="entry name" value="Pterin-binding_dom"/>
</dbReference>
<keyword evidence="6" id="KW-1185">Reference proteome</keyword>
<dbReference type="OrthoDB" id="358252at2"/>
<dbReference type="Pfam" id="PF00809">
    <property type="entry name" value="Pterin_bind"/>
    <property type="match status" value="1"/>
</dbReference>
<dbReference type="RefSeq" id="WP_069978847.1">
    <property type="nucleotide sequence ID" value="NZ_CP017269.1"/>
</dbReference>
<dbReference type="Gene3D" id="3.20.20.20">
    <property type="entry name" value="Dihydropteroate synthase-like"/>
    <property type="match status" value="1"/>
</dbReference>
<comment type="similarity">
    <text evidence="1">Belongs to the vitamin-B12 dependent methionine synthase family.</text>
</comment>
<dbReference type="GO" id="GO:0042558">
    <property type="term" value="P:pteridine-containing compound metabolic process"/>
    <property type="evidence" value="ECO:0007669"/>
    <property type="project" value="InterPro"/>
</dbReference>
<keyword evidence="2 5" id="KW-0489">Methyltransferase</keyword>
<dbReference type="PROSITE" id="PS50972">
    <property type="entry name" value="PTERIN_BINDING"/>
    <property type="match status" value="1"/>
</dbReference>
<organism evidence="5 6">
    <name type="scientific">Geosporobacter ferrireducens</name>
    <dbReference type="NCBI Taxonomy" id="1424294"/>
    <lineage>
        <taxon>Bacteria</taxon>
        <taxon>Bacillati</taxon>
        <taxon>Bacillota</taxon>
        <taxon>Clostridia</taxon>
        <taxon>Peptostreptococcales</taxon>
        <taxon>Thermotaleaceae</taxon>
        <taxon>Geosporobacter</taxon>
    </lineage>
</organism>
<dbReference type="PANTHER" id="PTHR45833">
    <property type="entry name" value="METHIONINE SYNTHASE"/>
    <property type="match status" value="1"/>
</dbReference>
<evidence type="ECO:0000259" key="4">
    <source>
        <dbReference type="PROSITE" id="PS50972"/>
    </source>
</evidence>
<reference evidence="5 6" key="1">
    <citation type="submission" date="2016-09" db="EMBL/GenBank/DDBJ databases">
        <title>Genomic analysis reveals versatility of anaerobic energy metabolism of Geosporobacter ferrireducens IRF9 of phylum Firmicutes.</title>
        <authorList>
            <person name="Kim S.-J."/>
        </authorList>
    </citation>
    <scope>NUCLEOTIDE SEQUENCE [LARGE SCALE GENOMIC DNA]</scope>
    <source>
        <strain evidence="5 6">IRF9</strain>
    </source>
</reference>
<sequence length="267" mass="28901">MIIIGEKINGSIPSVAKAIAEKDADFIKNLAKLQSAAGVAFIDVCASVDETIEVGTMKWLIDLVQEVTDTPIAVDSPSAGVCAEAIKFCNKPGLVNSVSLEGDKIDVIFPIIADTKWQCAALLCDDTGIPQTAEKRMEVFAGIMKKAKEYNIDPSRLHIDPLVEMLCTSEDGVKTVVDVIKEIKAQYPTIHVTGAASNVSFNLPVRKIVNQAFVVLAMNAGMDSVIMDPLSRDMMGMIYATEALLGMDEYCMEYIGAYREGIFGPQK</sequence>
<dbReference type="SUPFAM" id="SSF51717">
    <property type="entry name" value="Dihydropteroate synthetase-like"/>
    <property type="match status" value="1"/>
</dbReference>
<dbReference type="STRING" id="1424294.Gferi_17730"/>
<evidence type="ECO:0000313" key="6">
    <source>
        <dbReference type="Proteomes" id="UP000095743"/>
    </source>
</evidence>
<dbReference type="GO" id="GO:0005829">
    <property type="term" value="C:cytosol"/>
    <property type="evidence" value="ECO:0007669"/>
    <property type="project" value="TreeGrafter"/>
</dbReference>
<protein>
    <submittedName>
        <fullName evidence="5">Methyltetrahydrofolate--corrinoid methyltransferase</fullName>
    </submittedName>
</protein>
<proteinExistence type="inferred from homology"/>
<feature type="domain" description="Pterin-binding" evidence="4">
    <location>
        <begin position="1"/>
        <end position="245"/>
    </location>
</feature>
<dbReference type="EMBL" id="CP017269">
    <property type="protein sequence ID" value="AOT71230.1"/>
    <property type="molecule type" value="Genomic_DNA"/>
</dbReference>
<evidence type="ECO:0000256" key="1">
    <source>
        <dbReference type="ARBA" id="ARBA00010398"/>
    </source>
</evidence>
<dbReference type="KEGG" id="gfe:Gferi_17730"/>
<evidence type="ECO:0000313" key="5">
    <source>
        <dbReference type="EMBL" id="AOT71230.1"/>
    </source>
</evidence>
<dbReference type="InterPro" id="IPR050554">
    <property type="entry name" value="Met_Synthase/Corrinoid"/>
</dbReference>
<dbReference type="AlphaFoldDB" id="A0A1D8GJZ4"/>